<dbReference type="PANTHER" id="PTHR30388:SF4">
    <property type="entry name" value="MOLYBDENUM COFACTOR INSERTION CHAPERONE PAOD"/>
    <property type="match status" value="1"/>
</dbReference>
<dbReference type="Pfam" id="PF13478">
    <property type="entry name" value="XdhC_C"/>
    <property type="match status" value="1"/>
</dbReference>
<evidence type="ECO:0000259" key="1">
    <source>
        <dbReference type="Pfam" id="PF02625"/>
    </source>
</evidence>
<protein>
    <submittedName>
        <fullName evidence="3">Carbon monoxide dehydrogenase accessory protein</fullName>
    </submittedName>
</protein>
<keyword evidence="4" id="KW-1185">Reference proteome</keyword>
<gene>
    <name evidence="3" type="ORF">FHG89_05110</name>
</gene>
<comment type="caution">
    <text evidence="3">The sequence shown here is derived from an EMBL/GenBank/DDBJ whole genome shotgun (WGS) entry which is preliminary data.</text>
</comment>
<organism evidence="3 4">
    <name type="scientific">Micromonospora orduensis</name>
    <dbReference type="NCBI Taxonomy" id="1420891"/>
    <lineage>
        <taxon>Bacteria</taxon>
        <taxon>Bacillati</taxon>
        <taxon>Actinomycetota</taxon>
        <taxon>Actinomycetes</taxon>
        <taxon>Micromonosporales</taxon>
        <taxon>Micromonosporaceae</taxon>
        <taxon>Micromonospora</taxon>
    </lineage>
</organism>
<dbReference type="InterPro" id="IPR052698">
    <property type="entry name" value="MoCofactor_Util/Proc"/>
</dbReference>
<proteinExistence type="predicted"/>
<feature type="domain" description="XdhC Rossmann" evidence="2">
    <location>
        <begin position="119"/>
        <end position="226"/>
    </location>
</feature>
<accession>A0A5C4QXX0</accession>
<dbReference type="OrthoDB" id="5242066at2"/>
<feature type="domain" description="XdhC- CoxI" evidence="1">
    <location>
        <begin position="15"/>
        <end position="76"/>
    </location>
</feature>
<dbReference type="Proteomes" id="UP000306145">
    <property type="component" value="Unassembled WGS sequence"/>
</dbReference>
<name>A0A5C4QXX0_9ACTN</name>
<reference evidence="3 4" key="1">
    <citation type="submission" date="2019-06" db="EMBL/GenBank/DDBJ databases">
        <title>Micromonospora ordensis sp. nov., isolated from deep marine sediment.</title>
        <authorList>
            <person name="Veyisoglu A."/>
            <person name="Carro L."/>
            <person name="Klenk H.-P."/>
            <person name="Sahin N."/>
        </authorList>
    </citation>
    <scope>NUCLEOTIDE SEQUENCE [LARGE SCALE GENOMIC DNA]</scope>
    <source>
        <strain evidence="3 4">S2509</strain>
    </source>
</reference>
<sequence>MTTIADRARELTVSRAPFVHATVVRAQDPTSARPGDDAVILPDGTIEGFVGGVCAESSVRAAALDTLRDGITLLLRVLPDGTATFPDTPGALVVVNPCHSGGAIEIFLRPVLPVPVLGVAGSTPISAAVATLAAFLDFEVSTSGGYAGATAVVVAGLGKGEQDAVRAALDAGVGFVALVASRTRGAALLDELALTDAERARVHTPAGLEIGARSPQEIALSIMAEVVRALRVDGLASSPGAPAARPQQAIDPVCGMTVLVGPDTPHARVDGQDQWFCCAGCLARYTAA</sequence>
<evidence type="ECO:0000313" key="4">
    <source>
        <dbReference type="Proteomes" id="UP000306145"/>
    </source>
</evidence>
<dbReference type="InterPro" id="IPR027051">
    <property type="entry name" value="XdhC_Rossmann_dom"/>
</dbReference>
<evidence type="ECO:0000313" key="3">
    <source>
        <dbReference type="EMBL" id="TNH30899.1"/>
    </source>
</evidence>
<evidence type="ECO:0000259" key="2">
    <source>
        <dbReference type="Pfam" id="PF13478"/>
    </source>
</evidence>
<dbReference type="Gene3D" id="3.40.50.720">
    <property type="entry name" value="NAD(P)-binding Rossmann-like Domain"/>
    <property type="match status" value="1"/>
</dbReference>
<dbReference type="RefSeq" id="WP_139583166.1">
    <property type="nucleotide sequence ID" value="NZ_VDFY01000093.1"/>
</dbReference>
<dbReference type="AlphaFoldDB" id="A0A5C4QXX0"/>
<dbReference type="EMBL" id="VDFY01000093">
    <property type="protein sequence ID" value="TNH30899.1"/>
    <property type="molecule type" value="Genomic_DNA"/>
</dbReference>
<dbReference type="PANTHER" id="PTHR30388">
    <property type="entry name" value="ALDEHYDE OXIDOREDUCTASE MOLYBDENUM COFACTOR ASSEMBLY PROTEIN"/>
    <property type="match status" value="1"/>
</dbReference>
<dbReference type="InterPro" id="IPR003777">
    <property type="entry name" value="XdhC_CoxI"/>
</dbReference>
<dbReference type="Pfam" id="PF02625">
    <property type="entry name" value="XdhC_CoxI"/>
    <property type="match status" value="1"/>
</dbReference>